<dbReference type="InterPro" id="IPR010982">
    <property type="entry name" value="Lambda_DNA-bd_dom_sf"/>
</dbReference>
<dbReference type="STRING" id="910347.SAMN05421773_12012"/>
<reference evidence="2 3" key="1">
    <citation type="submission" date="2016-10" db="EMBL/GenBank/DDBJ databases">
        <authorList>
            <person name="de Groot N.N."/>
        </authorList>
    </citation>
    <scope>NUCLEOTIDE SEQUENCE [LARGE SCALE GENOMIC DNA]</scope>
    <source>
        <strain evidence="2 3">CGMCC 4.5739</strain>
    </source>
</reference>
<dbReference type="InterPro" id="IPR001387">
    <property type="entry name" value="Cro/C1-type_HTH"/>
</dbReference>
<proteinExistence type="predicted"/>
<accession>A0A1I1TNN2</accession>
<feature type="domain" description="HTH cro/C1-type" evidence="1">
    <location>
        <begin position="21"/>
        <end position="77"/>
    </location>
</feature>
<evidence type="ECO:0000313" key="2">
    <source>
        <dbReference type="EMBL" id="SFD58788.1"/>
    </source>
</evidence>
<name>A0A1I1TNN2_9ACTN</name>
<dbReference type="OrthoDB" id="4273809at2"/>
<dbReference type="Pfam" id="PF19054">
    <property type="entry name" value="DUF5753"/>
    <property type="match status" value="1"/>
</dbReference>
<keyword evidence="3" id="KW-1185">Reference proteome</keyword>
<organism evidence="2 3">
    <name type="scientific">Streptomyces aidingensis</name>
    <dbReference type="NCBI Taxonomy" id="910347"/>
    <lineage>
        <taxon>Bacteria</taxon>
        <taxon>Bacillati</taxon>
        <taxon>Actinomycetota</taxon>
        <taxon>Actinomycetes</taxon>
        <taxon>Kitasatosporales</taxon>
        <taxon>Streptomycetaceae</taxon>
        <taxon>Streptomyces</taxon>
    </lineage>
</organism>
<dbReference type="SUPFAM" id="SSF47413">
    <property type="entry name" value="lambda repressor-like DNA-binding domains"/>
    <property type="match status" value="1"/>
</dbReference>
<dbReference type="RefSeq" id="WP_093841197.1">
    <property type="nucleotide sequence ID" value="NZ_FOLM01000020.1"/>
</dbReference>
<dbReference type="Pfam" id="PF01381">
    <property type="entry name" value="HTH_3"/>
    <property type="match status" value="1"/>
</dbReference>
<evidence type="ECO:0000313" key="3">
    <source>
        <dbReference type="Proteomes" id="UP000199207"/>
    </source>
</evidence>
<dbReference type="Gene3D" id="1.10.260.40">
    <property type="entry name" value="lambda repressor-like DNA-binding domains"/>
    <property type="match status" value="1"/>
</dbReference>
<dbReference type="AlphaFoldDB" id="A0A1I1TNN2"/>
<dbReference type="SMART" id="SM00530">
    <property type="entry name" value="HTH_XRE"/>
    <property type="match status" value="1"/>
</dbReference>
<dbReference type="PROSITE" id="PS50943">
    <property type="entry name" value="HTH_CROC1"/>
    <property type="match status" value="1"/>
</dbReference>
<dbReference type="CDD" id="cd00093">
    <property type="entry name" value="HTH_XRE"/>
    <property type="match status" value="1"/>
</dbReference>
<dbReference type="InterPro" id="IPR043917">
    <property type="entry name" value="DUF5753"/>
</dbReference>
<dbReference type="GO" id="GO:0003677">
    <property type="term" value="F:DNA binding"/>
    <property type="evidence" value="ECO:0007669"/>
    <property type="project" value="InterPro"/>
</dbReference>
<evidence type="ECO:0000259" key="1">
    <source>
        <dbReference type="PROSITE" id="PS50943"/>
    </source>
</evidence>
<dbReference type="Proteomes" id="UP000199207">
    <property type="component" value="Unassembled WGS sequence"/>
</dbReference>
<dbReference type="EMBL" id="FOLM01000020">
    <property type="protein sequence ID" value="SFD58788.1"/>
    <property type="molecule type" value="Genomic_DNA"/>
</dbReference>
<protein>
    <submittedName>
        <fullName evidence="2">Helix-turn-helix</fullName>
    </submittedName>
</protein>
<gene>
    <name evidence="2" type="ORF">SAMN05421773_12012</name>
</gene>
<sequence length="279" mass="31537">MEVNTNGTRLPTPKETLRTTLRCLREARGLSQEALAKAIGYPQSYIQRVEAGKQNPSDALAAKLDEFFGTGKLFRDLQRMHRSGLMKAFTLDFLEQEPKALRVQVFTSGMIPGILQMEKYAREVLRCTLPDLSPEEIEDLVDMRMQRKVALEQDDPPRYWAIMDEAALRRPVGTAEEMVRQLSYVIDTVARKPRLTLQVLPFSSGVHPMMGGTLLLHTNREGKTAAVVESFRTGEPMESPEKVAEFVQLFDVACSKSLPEDESLDLVRQYAKEYKNAAE</sequence>